<sequence>MALAGICGGTGNITENGGPWILKEDKDSRFPIPGWCPHVLPRKQWIPGEHLCTYKYHRFGMRTEET</sequence>
<accession>A0A3P6F3X1</accession>
<protein>
    <submittedName>
        <fullName evidence="1">Uncharacterized protein</fullName>
    </submittedName>
</protein>
<organism evidence="1">
    <name type="scientific">Brassica oleracea</name>
    <name type="common">Wild cabbage</name>
    <dbReference type="NCBI Taxonomy" id="3712"/>
    <lineage>
        <taxon>Eukaryota</taxon>
        <taxon>Viridiplantae</taxon>
        <taxon>Streptophyta</taxon>
        <taxon>Embryophyta</taxon>
        <taxon>Tracheophyta</taxon>
        <taxon>Spermatophyta</taxon>
        <taxon>Magnoliopsida</taxon>
        <taxon>eudicotyledons</taxon>
        <taxon>Gunneridae</taxon>
        <taxon>Pentapetalae</taxon>
        <taxon>rosids</taxon>
        <taxon>malvids</taxon>
        <taxon>Brassicales</taxon>
        <taxon>Brassicaceae</taxon>
        <taxon>Brassiceae</taxon>
        <taxon>Brassica</taxon>
    </lineage>
</organism>
<dbReference type="AlphaFoldDB" id="A0A3P6F3X1"/>
<reference evidence="1" key="1">
    <citation type="submission" date="2018-11" db="EMBL/GenBank/DDBJ databases">
        <authorList>
            <consortium name="Genoscope - CEA"/>
            <person name="William W."/>
        </authorList>
    </citation>
    <scope>NUCLEOTIDE SEQUENCE</scope>
</reference>
<name>A0A3P6F3X1_BRAOL</name>
<proteinExistence type="predicted"/>
<evidence type="ECO:0000313" key="1">
    <source>
        <dbReference type="EMBL" id="VDD52187.1"/>
    </source>
</evidence>
<dbReference type="EMBL" id="LR031878">
    <property type="protein sequence ID" value="VDD52187.1"/>
    <property type="molecule type" value="Genomic_DNA"/>
</dbReference>
<gene>
    <name evidence="1" type="ORF">BOLC1T04576H</name>
</gene>